<evidence type="ECO:0000313" key="3">
    <source>
        <dbReference type="EMBL" id="AQS88104.1"/>
    </source>
</evidence>
<organism evidence="3 4">
    <name type="scientific">Neoasaia chiangmaiensis</name>
    <dbReference type="NCBI Taxonomy" id="320497"/>
    <lineage>
        <taxon>Bacteria</taxon>
        <taxon>Pseudomonadati</taxon>
        <taxon>Pseudomonadota</taxon>
        <taxon>Alphaproteobacteria</taxon>
        <taxon>Acetobacterales</taxon>
        <taxon>Acetobacteraceae</taxon>
        <taxon>Neoasaia</taxon>
    </lineage>
</organism>
<dbReference type="EMBL" id="CP014691">
    <property type="protein sequence ID" value="AQS88104.1"/>
    <property type="molecule type" value="Genomic_DNA"/>
</dbReference>
<dbReference type="SUPFAM" id="SSF55729">
    <property type="entry name" value="Acyl-CoA N-acyltransferases (Nat)"/>
    <property type="match status" value="1"/>
</dbReference>
<dbReference type="PROSITE" id="PS51186">
    <property type="entry name" value="GNAT"/>
    <property type="match status" value="1"/>
</dbReference>
<dbReference type="Pfam" id="PF24553">
    <property type="entry name" value="Rv0428c_C"/>
    <property type="match status" value="1"/>
</dbReference>
<dbReference type="InterPro" id="IPR016181">
    <property type="entry name" value="Acyl_CoA_acyltransferase"/>
</dbReference>
<dbReference type="GO" id="GO:0016747">
    <property type="term" value="F:acyltransferase activity, transferring groups other than amino-acyl groups"/>
    <property type="evidence" value="ECO:0007669"/>
    <property type="project" value="InterPro"/>
</dbReference>
<keyword evidence="2" id="KW-0012">Acyltransferase</keyword>
<dbReference type="KEGG" id="nch:A0U93_09275"/>
<evidence type="ECO:0000256" key="2">
    <source>
        <dbReference type="ARBA" id="ARBA00023315"/>
    </source>
</evidence>
<keyword evidence="4" id="KW-1185">Reference proteome</keyword>
<reference evidence="3 4" key="1">
    <citation type="submission" date="2016-03" db="EMBL/GenBank/DDBJ databases">
        <title>Acetic acid bacteria sequencing.</title>
        <authorList>
            <person name="Brandt J."/>
            <person name="Jakob F."/>
            <person name="Vogel R.F."/>
        </authorList>
    </citation>
    <scope>NUCLEOTIDE SEQUENCE [LARGE SCALE GENOMIC DNA]</scope>
    <source>
        <strain evidence="3 4">NBRC 101099</strain>
    </source>
</reference>
<gene>
    <name evidence="3" type="ORF">A0U93_09275</name>
</gene>
<keyword evidence="1" id="KW-0808">Transferase</keyword>
<dbReference type="STRING" id="320497.A0U93_09275"/>
<accession>A0A1U9KQJ0</accession>
<dbReference type="PANTHER" id="PTHR43877">
    <property type="entry name" value="AMINOALKYLPHOSPHONATE N-ACETYLTRANSFERASE-RELATED-RELATED"/>
    <property type="match status" value="1"/>
</dbReference>
<dbReference type="CDD" id="cd04301">
    <property type="entry name" value="NAT_SF"/>
    <property type="match status" value="1"/>
</dbReference>
<dbReference type="AlphaFoldDB" id="A0A1U9KQJ0"/>
<dbReference type="Proteomes" id="UP000188604">
    <property type="component" value="Chromosome"/>
</dbReference>
<protein>
    <submittedName>
        <fullName evidence="3">Uncharacterized protein</fullName>
    </submittedName>
</protein>
<dbReference type="InterPro" id="IPR050832">
    <property type="entry name" value="Bact_Acetyltransf"/>
</dbReference>
<dbReference type="PANTHER" id="PTHR43877:SF2">
    <property type="entry name" value="AMINOALKYLPHOSPHONATE N-ACETYLTRANSFERASE-RELATED"/>
    <property type="match status" value="1"/>
</dbReference>
<proteinExistence type="predicted"/>
<dbReference type="InterPro" id="IPR000182">
    <property type="entry name" value="GNAT_dom"/>
</dbReference>
<name>A0A1U9KQJ0_9PROT</name>
<dbReference type="Gene3D" id="3.40.630.30">
    <property type="match status" value="1"/>
</dbReference>
<evidence type="ECO:0000256" key="1">
    <source>
        <dbReference type="ARBA" id="ARBA00022679"/>
    </source>
</evidence>
<dbReference type="RefSeq" id="WP_169852730.1">
    <property type="nucleotide sequence ID" value="NZ_BJXS01000007.1"/>
</dbReference>
<sequence length="145" mass="15921">MLRDLSPTTAPSGIIVEPAPTATWLATLAHAAGLTERARRGHADILSRIETPCAFATRYADGRLVGVGLAVLQQGHLGLFELAVAAPNRHQGHAQALMHALCNWGYVRNAQHAYLQVLADNLAAMRLYDQLGFAKAYRYDYWRRG</sequence>
<dbReference type="InterPro" id="IPR056935">
    <property type="entry name" value="Rv0428c-like_C"/>
</dbReference>
<evidence type="ECO:0000313" key="4">
    <source>
        <dbReference type="Proteomes" id="UP000188604"/>
    </source>
</evidence>